<dbReference type="InterPro" id="IPR058594">
    <property type="entry name" value="PB1-like_dom_pln"/>
</dbReference>
<dbReference type="EMBL" id="SMOL01000695">
    <property type="protein sequence ID" value="KAB2603218.1"/>
    <property type="molecule type" value="Genomic_DNA"/>
</dbReference>
<accession>A0A5N5FJ96</accession>
<evidence type="ECO:0000259" key="1">
    <source>
        <dbReference type="Pfam" id="PF26130"/>
    </source>
</evidence>
<name>A0A5N5FJ96_9ROSA</name>
<reference evidence="3" key="2">
    <citation type="submission" date="2019-10" db="EMBL/GenBank/DDBJ databases">
        <title>A de novo genome assembly of a pear dwarfing rootstock.</title>
        <authorList>
            <person name="Wang F."/>
            <person name="Wang J."/>
            <person name="Li S."/>
            <person name="Zhang Y."/>
            <person name="Fang M."/>
            <person name="Ma L."/>
            <person name="Zhao Y."/>
            <person name="Jiang S."/>
        </authorList>
    </citation>
    <scope>NUCLEOTIDE SEQUENCE [LARGE SCALE GENOMIC DNA]</scope>
</reference>
<sequence length="272" mass="30820">MYVGGKVTYIDNCDKDLMSLPMIDDMVEAIGYIERFMNYYFKIPNMDLSNGLKQIQSDSDVQSMCNFVPKDKVIEMYIEELTTEEAVTQKQQFLKSMEVTGPSKVVIEEISKKNCERPEKSKGKYVAEVGKGDVGEGDTEVFFDVPISLKGNVEEENEETTEEDDYRALKIIEGKHAEQYTKLWDFAEEVKKTNPRSTVKVKLDRGRFQRIYMCLGACKEGFKSGCRPLIGLDGCHLKSVYGGQLLCAVDIDPNDETWVIAYAVVEIENKSG</sequence>
<dbReference type="OrthoDB" id="1164070at2759"/>
<reference evidence="2 3" key="3">
    <citation type="submission" date="2019-11" db="EMBL/GenBank/DDBJ databases">
        <title>A de novo genome assembly of a pear dwarfing rootstock.</title>
        <authorList>
            <person name="Wang F."/>
            <person name="Wang J."/>
            <person name="Li S."/>
            <person name="Zhang Y."/>
            <person name="Fang M."/>
            <person name="Ma L."/>
            <person name="Zhao Y."/>
            <person name="Jiang S."/>
        </authorList>
    </citation>
    <scope>NUCLEOTIDE SEQUENCE [LARGE SCALE GENOMIC DNA]</scope>
    <source>
        <strain evidence="2">S2</strain>
        <tissue evidence="2">Leaf</tissue>
    </source>
</reference>
<dbReference type="PANTHER" id="PTHR31973:SF187">
    <property type="entry name" value="MUTATOR TRANSPOSASE MUDRA PROTEIN"/>
    <property type="match status" value="1"/>
</dbReference>
<keyword evidence="3" id="KW-1185">Reference proteome</keyword>
<protein>
    <recommendedName>
        <fullName evidence="1">PB1-like domain-containing protein</fullName>
    </recommendedName>
</protein>
<dbReference type="PANTHER" id="PTHR31973">
    <property type="entry name" value="POLYPROTEIN, PUTATIVE-RELATED"/>
    <property type="match status" value="1"/>
</dbReference>
<gene>
    <name evidence="2" type="ORF">D8674_004223</name>
</gene>
<dbReference type="Pfam" id="PF26130">
    <property type="entry name" value="PB1-like"/>
    <property type="match status" value="1"/>
</dbReference>
<evidence type="ECO:0000313" key="3">
    <source>
        <dbReference type="Proteomes" id="UP000327157"/>
    </source>
</evidence>
<comment type="caution">
    <text evidence="2">The sequence shown here is derived from an EMBL/GenBank/DDBJ whole genome shotgun (WGS) entry which is preliminary data.</text>
</comment>
<reference evidence="2 3" key="1">
    <citation type="submission" date="2019-09" db="EMBL/GenBank/DDBJ databases">
        <authorList>
            <person name="Ou C."/>
        </authorList>
    </citation>
    <scope>NUCLEOTIDE SEQUENCE [LARGE SCALE GENOMIC DNA]</scope>
    <source>
        <strain evidence="2">S2</strain>
        <tissue evidence="2">Leaf</tissue>
    </source>
</reference>
<dbReference type="Proteomes" id="UP000327157">
    <property type="component" value="Chromosome 10"/>
</dbReference>
<feature type="domain" description="PB1-like" evidence="1">
    <location>
        <begin position="2"/>
        <end position="79"/>
    </location>
</feature>
<proteinExistence type="predicted"/>
<evidence type="ECO:0000313" key="2">
    <source>
        <dbReference type="EMBL" id="KAB2603218.1"/>
    </source>
</evidence>
<dbReference type="AlphaFoldDB" id="A0A5N5FJ96"/>
<organism evidence="2 3">
    <name type="scientific">Pyrus ussuriensis x Pyrus communis</name>
    <dbReference type="NCBI Taxonomy" id="2448454"/>
    <lineage>
        <taxon>Eukaryota</taxon>
        <taxon>Viridiplantae</taxon>
        <taxon>Streptophyta</taxon>
        <taxon>Embryophyta</taxon>
        <taxon>Tracheophyta</taxon>
        <taxon>Spermatophyta</taxon>
        <taxon>Magnoliopsida</taxon>
        <taxon>eudicotyledons</taxon>
        <taxon>Gunneridae</taxon>
        <taxon>Pentapetalae</taxon>
        <taxon>rosids</taxon>
        <taxon>fabids</taxon>
        <taxon>Rosales</taxon>
        <taxon>Rosaceae</taxon>
        <taxon>Amygdaloideae</taxon>
        <taxon>Maleae</taxon>
        <taxon>Pyrus</taxon>
    </lineage>
</organism>